<accession>A0A6A3KTY4</accession>
<comment type="caution">
    <text evidence="1">The sequence shown here is derived from an EMBL/GenBank/DDBJ whole genome shotgun (WGS) entry which is preliminary data.</text>
</comment>
<evidence type="ECO:0000313" key="3">
    <source>
        <dbReference type="EMBL" id="KAE9339136.1"/>
    </source>
</evidence>
<gene>
    <name evidence="1" type="ORF">PR001_g16070</name>
    <name evidence="2" type="ORF">PR002_g10397</name>
    <name evidence="3" type="ORF">PR003_g11159</name>
</gene>
<dbReference type="Proteomes" id="UP000435112">
    <property type="component" value="Unassembled WGS sequence"/>
</dbReference>
<protein>
    <submittedName>
        <fullName evidence="1">Uncharacterized protein</fullName>
    </submittedName>
</protein>
<evidence type="ECO:0000313" key="5">
    <source>
        <dbReference type="Proteomes" id="UP000434957"/>
    </source>
</evidence>
<keyword evidence="5" id="KW-1185">Reference proteome</keyword>
<proteinExistence type="predicted"/>
<dbReference type="EMBL" id="QXFT01000633">
    <property type="protein sequence ID" value="KAE9339136.1"/>
    <property type="molecule type" value="Genomic_DNA"/>
</dbReference>
<evidence type="ECO:0000313" key="4">
    <source>
        <dbReference type="Proteomes" id="UP000429607"/>
    </source>
</evidence>
<dbReference type="Proteomes" id="UP000434957">
    <property type="component" value="Unassembled WGS sequence"/>
</dbReference>
<evidence type="ECO:0000313" key="2">
    <source>
        <dbReference type="EMBL" id="KAE9028430.1"/>
    </source>
</evidence>
<reference evidence="4 6" key="1">
    <citation type="submission" date="2018-09" db="EMBL/GenBank/DDBJ databases">
        <title>Genomic investigation of the strawberry pathogen Phytophthora fragariae indicates pathogenicity is determined by transcriptional variation in three key races.</title>
        <authorList>
            <person name="Adams T.M."/>
            <person name="Armitage A.D."/>
            <person name="Sobczyk M.K."/>
            <person name="Bates H.J."/>
            <person name="Dunwell J.M."/>
            <person name="Nellist C.F."/>
            <person name="Harrison R.J."/>
        </authorList>
    </citation>
    <scope>NUCLEOTIDE SEQUENCE [LARGE SCALE GENOMIC DNA]</scope>
    <source>
        <strain evidence="1 4">SCRP249</strain>
        <strain evidence="2 6">SCRP324</strain>
        <strain evidence="3 5">SCRP333</strain>
    </source>
</reference>
<dbReference type="EMBL" id="QXFU01000587">
    <property type="protein sequence ID" value="KAE9028430.1"/>
    <property type="molecule type" value="Genomic_DNA"/>
</dbReference>
<evidence type="ECO:0000313" key="6">
    <source>
        <dbReference type="Proteomes" id="UP000435112"/>
    </source>
</evidence>
<dbReference type="AlphaFoldDB" id="A0A6A3KTY4"/>
<dbReference type="Proteomes" id="UP000429607">
    <property type="component" value="Unassembled WGS sequence"/>
</dbReference>
<sequence length="101" mass="11238">MTALAYDFFRTLALLRGHVRVRVRVAPPFVADLAVLVDDFFFTVACLVVESLAFKTPSALLFVTDDFCLALTEDFIAGLSGDDTIPLWLKYQSAMFEVGRV</sequence>
<name>A0A6A3KTY4_9STRA</name>
<organism evidence="1 4">
    <name type="scientific">Phytophthora rubi</name>
    <dbReference type="NCBI Taxonomy" id="129364"/>
    <lineage>
        <taxon>Eukaryota</taxon>
        <taxon>Sar</taxon>
        <taxon>Stramenopiles</taxon>
        <taxon>Oomycota</taxon>
        <taxon>Peronosporomycetes</taxon>
        <taxon>Peronosporales</taxon>
        <taxon>Peronosporaceae</taxon>
        <taxon>Phytophthora</taxon>
    </lineage>
</organism>
<dbReference type="EMBL" id="QXFV01001247">
    <property type="protein sequence ID" value="KAE9010801.1"/>
    <property type="molecule type" value="Genomic_DNA"/>
</dbReference>
<evidence type="ECO:0000313" key="1">
    <source>
        <dbReference type="EMBL" id="KAE9010801.1"/>
    </source>
</evidence>